<feature type="active site" description="Nucleophile" evidence="7">
    <location>
        <position position="112"/>
    </location>
</feature>
<accession>D8LU79</accession>
<keyword evidence="11" id="KW-1185">Reference proteome</keyword>
<dbReference type="PANTHER" id="PTHR10589">
    <property type="entry name" value="UBIQUITIN CARBOXYL-TERMINAL HYDROLASE"/>
    <property type="match status" value="1"/>
</dbReference>
<dbReference type="FunCoup" id="D8LU79">
    <property type="interactions" value="56"/>
</dbReference>
<evidence type="ECO:0000313" key="11">
    <source>
        <dbReference type="Proteomes" id="UP000002630"/>
    </source>
</evidence>
<dbReference type="AlphaFoldDB" id="D8LU79"/>
<evidence type="ECO:0000256" key="3">
    <source>
        <dbReference type="ARBA" id="ARBA00022670"/>
    </source>
</evidence>
<feature type="site" description="Important for enzyme activity" evidence="7">
    <location>
        <position position="203"/>
    </location>
</feature>
<organism evidence="10 11">
    <name type="scientific">Ectocarpus siliculosus</name>
    <name type="common">Brown alga</name>
    <name type="synonym">Conferva siliculosa</name>
    <dbReference type="NCBI Taxonomy" id="2880"/>
    <lineage>
        <taxon>Eukaryota</taxon>
        <taxon>Sar</taxon>
        <taxon>Stramenopiles</taxon>
        <taxon>Ochrophyta</taxon>
        <taxon>PX clade</taxon>
        <taxon>Phaeophyceae</taxon>
        <taxon>Ectocarpales</taxon>
        <taxon>Ectocarpaceae</taxon>
        <taxon>Ectocarpus</taxon>
    </lineage>
</organism>
<evidence type="ECO:0000313" key="10">
    <source>
        <dbReference type="EMBL" id="CBN75420.1"/>
    </source>
</evidence>
<dbReference type="Proteomes" id="UP000002630">
    <property type="component" value="Linkage Group LG17"/>
</dbReference>
<proteinExistence type="inferred from homology"/>
<protein>
    <recommendedName>
        <fullName evidence="8">Ubiquitin carboxyl-terminal hydrolase</fullName>
        <ecNumber evidence="8">3.4.19.12</ecNumber>
    </recommendedName>
</protein>
<dbReference type="PROSITE" id="PS52048">
    <property type="entry name" value="UCH_DOMAIN"/>
    <property type="match status" value="1"/>
</dbReference>
<dbReference type="InterPro" id="IPR036959">
    <property type="entry name" value="Peptidase_C12_UCH_sf"/>
</dbReference>
<gene>
    <name evidence="10" type="ORF">Esi_0099_0001</name>
</gene>
<evidence type="ECO:0000259" key="9">
    <source>
        <dbReference type="PROSITE" id="PS52048"/>
    </source>
</evidence>
<dbReference type="MEROPS" id="C12.A03"/>
<dbReference type="FunFam" id="3.40.532.10:FF:000006">
    <property type="entry name" value="Ubiquitin carboxyl-terminal hydrolase"/>
    <property type="match status" value="1"/>
</dbReference>
<dbReference type="EMBL" id="FN649742">
    <property type="protein sequence ID" value="CBN75420.1"/>
    <property type="molecule type" value="Genomic_DNA"/>
</dbReference>
<evidence type="ECO:0000256" key="6">
    <source>
        <dbReference type="ARBA" id="ARBA00022807"/>
    </source>
</evidence>
<evidence type="ECO:0000256" key="8">
    <source>
        <dbReference type="RuleBase" id="RU361215"/>
    </source>
</evidence>
<keyword evidence="5 7" id="KW-0378">Hydrolase</keyword>
<dbReference type="SUPFAM" id="SSF54001">
    <property type="entry name" value="Cysteine proteinases"/>
    <property type="match status" value="1"/>
</dbReference>
<keyword evidence="4 7" id="KW-0833">Ubl conjugation pathway</keyword>
<dbReference type="InParanoid" id="D8LU79"/>
<evidence type="ECO:0000256" key="5">
    <source>
        <dbReference type="ARBA" id="ARBA00022801"/>
    </source>
</evidence>
<dbReference type="Pfam" id="PF01088">
    <property type="entry name" value="Peptidase_C12"/>
    <property type="match status" value="1"/>
</dbReference>
<dbReference type="OrthoDB" id="427186at2759"/>
<dbReference type="STRING" id="2880.D8LU79"/>
<dbReference type="PRINTS" id="PR00707">
    <property type="entry name" value="UBCTHYDRLASE"/>
</dbReference>
<sequence>MAEAEALSAPSPFKSDKGRKRWFPLESNPDVMNKYIAKMGWPAGAYSFTDVYSTEDWALAMVPQPVLGVVMLFPIKESTEKHREEEAARVRESTESLNPKLYFMKQTVGNACGTVGLLHCALNASISKGITLDKECFLHRFWEKTRQLTPAQIAQALHDEDELEEVHEEAAQEGQSDQIAREEKINTHFVCLTEMDGTLYELDGRKEGPVPHGSTSPATLLQDACAVVKQFMDRDPGELRFTIVALAPTATDDA</sequence>
<name>D8LU79_ECTSI</name>
<dbReference type="eggNOG" id="KOG1415">
    <property type="taxonomic scope" value="Eukaryota"/>
</dbReference>
<dbReference type="Gene3D" id="3.40.532.10">
    <property type="entry name" value="Peptidase C12, ubiquitin carboxyl-terminal hydrolase"/>
    <property type="match status" value="1"/>
</dbReference>
<feature type="site" description="Transition state stabilizer" evidence="7">
    <location>
        <position position="106"/>
    </location>
</feature>
<dbReference type="InterPro" id="IPR001578">
    <property type="entry name" value="Peptidase_C12_UCH"/>
</dbReference>
<feature type="domain" description="UCH catalytic" evidence="9">
    <location>
        <begin position="21"/>
        <end position="248"/>
    </location>
</feature>
<reference evidence="10 11" key="1">
    <citation type="journal article" date="2010" name="Nature">
        <title>The Ectocarpus genome and the independent evolution of multicellularity in brown algae.</title>
        <authorList>
            <person name="Cock J.M."/>
            <person name="Sterck L."/>
            <person name="Rouze P."/>
            <person name="Scornet D."/>
            <person name="Allen A.E."/>
            <person name="Amoutzias G."/>
            <person name="Anthouard V."/>
            <person name="Artiguenave F."/>
            <person name="Aury J.M."/>
            <person name="Badger J.H."/>
            <person name="Beszteri B."/>
            <person name="Billiau K."/>
            <person name="Bonnet E."/>
            <person name="Bothwell J.H."/>
            <person name="Bowler C."/>
            <person name="Boyen C."/>
            <person name="Brownlee C."/>
            <person name="Carrano C.J."/>
            <person name="Charrier B."/>
            <person name="Cho G.Y."/>
            <person name="Coelho S.M."/>
            <person name="Collen J."/>
            <person name="Corre E."/>
            <person name="Da Silva C."/>
            <person name="Delage L."/>
            <person name="Delaroque N."/>
            <person name="Dittami S.M."/>
            <person name="Doulbeau S."/>
            <person name="Elias M."/>
            <person name="Farnham G."/>
            <person name="Gachon C.M."/>
            <person name="Gschloessl B."/>
            <person name="Heesch S."/>
            <person name="Jabbari K."/>
            <person name="Jubin C."/>
            <person name="Kawai H."/>
            <person name="Kimura K."/>
            <person name="Kloareg B."/>
            <person name="Kupper F.C."/>
            <person name="Lang D."/>
            <person name="Le Bail A."/>
            <person name="Leblanc C."/>
            <person name="Lerouge P."/>
            <person name="Lohr M."/>
            <person name="Lopez P.J."/>
            <person name="Martens C."/>
            <person name="Maumus F."/>
            <person name="Michel G."/>
            <person name="Miranda-Saavedra D."/>
            <person name="Morales J."/>
            <person name="Moreau H."/>
            <person name="Motomura T."/>
            <person name="Nagasato C."/>
            <person name="Napoli C.A."/>
            <person name="Nelson D.R."/>
            <person name="Nyvall-Collen P."/>
            <person name="Peters A.F."/>
            <person name="Pommier C."/>
            <person name="Potin P."/>
            <person name="Poulain J."/>
            <person name="Quesneville H."/>
            <person name="Read B."/>
            <person name="Rensing S.A."/>
            <person name="Ritter A."/>
            <person name="Rousvoal S."/>
            <person name="Samanta M."/>
            <person name="Samson G."/>
            <person name="Schroeder D.C."/>
            <person name="Segurens B."/>
            <person name="Strittmatter M."/>
            <person name="Tonon T."/>
            <person name="Tregear J.W."/>
            <person name="Valentin K."/>
            <person name="von Dassow P."/>
            <person name="Yamagishi T."/>
            <person name="Van de Peer Y."/>
            <person name="Wincker P."/>
        </authorList>
    </citation>
    <scope>NUCLEOTIDE SEQUENCE [LARGE SCALE GENOMIC DNA]</scope>
    <source>
        <strain evidence="11">Ec32 / CCAP1310/4</strain>
    </source>
</reference>
<dbReference type="InterPro" id="IPR038765">
    <property type="entry name" value="Papain-like_cys_pep_sf"/>
</dbReference>
<evidence type="ECO:0000256" key="7">
    <source>
        <dbReference type="PROSITE-ProRule" id="PRU01393"/>
    </source>
</evidence>
<feature type="active site" description="Proton donor" evidence="7">
    <location>
        <position position="188"/>
    </location>
</feature>
<dbReference type="EMBL" id="FN649232">
    <property type="protein sequence ID" value="CBN75420.1"/>
    <property type="molecule type" value="Genomic_DNA"/>
</dbReference>
<dbReference type="GO" id="GO:0006511">
    <property type="term" value="P:ubiquitin-dependent protein catabolic process"/>
    <property type="evidence" value="ECO:0007669"/>
    <property type="project" value="UniProtKB-UniRule"/>
</dbReference>
<evidence type="ECO:0000256" key="4">
    <source>
        <dbReference type="ARBA" id="ARBA00022786"/>
    </source>
</evidence>
<dbReference type="EC" id="3.4.19.12" evidence="8"/>
<evidence type="ECO:0000256" key="1">
    <source>
        <dbReference type="ARBA" id="ARBA00000707"/>
    </source>
</evidence>
<keyword evidence="3 7" id="KW-0645">Protease</keyword>
<dbReference type="GO" id="GO:0004843">
    <property type="term" value="F:cysteine-type deubiquitinase activity"/>
    <property type="evidence" value="ECO:0007669"/>
    <property type="project" value="UniProtKB-UniRule"/>
</dbReference>
<dbReference type="OMA" id="IDLHYVC"/>
<dbReference type="CDD" id="cd09616">
    <property type="entry name" value="Peptidase_C12_UCH_L1_L3"/>
    <property type="match status" value="1"/>
</dbReference>
<evidence type="ECO:0000256" key="2">
    <source>
        <dbReference type="ARBA" id="ARBA00009326"/>
    </source>
</evidence>
<dbReference type="PANTHER" id="PTHR10589:SF17">
    <property type="entry name" value="UBIQUITIN CARBOXYL-TERMINAL HYDROLASE"/>
    <property type="match status" value="1"/>
</dbReference>
<comment type="catalytic activity">
    <reaction evidence="1 7 8">
        <text>Thiol-dependent hydrolysis of ester, thioester, amide, peptide and isopeptide bonds formed by the C-terminal Gly of ubiquitin (a 76-residue protein attached to proteins as an intracellular targeting signal).</text>
        <dbReference type="EC" id="3.4.19.12"/>
    </reaction>
</comment>
<keyword evidence="6 7" id="KW-0788">Thiol protease</keyword>
<comment type="similarity">
    <text evidence="2 7 8">Belongs to the peptidase C12 family.</text>
</comment>
<dbReference type="GO" id="GO:0016579">
    <property type="term" value="P:protein deubiquitination"/>
    <property type="evidence" value="ECO:0007669"/>
    <property type="project" value="TreeGrafter"/>
</dbReference>
<dbReference type="GO" id="GO:0005737">
    <property type="term" value="C:cytoplasm"/>
    <property type="evidence" value="ECO:0007669"/>
    <property type="project" value="TreeGrafter"/>
</dbReference>